<dbReference type="PRINTS" id="PR02018">
    <property type="entry name" value="AQUAPORIN6"/>
</dbReference>
<keyword evidence="12" id="KW-1185">Reference proteome</keyword>
<reference evidence="12" key="1">
    <citation type="journal article" date="2013" name="Science">
        <title>Comparative analysis of bat genomes provides insight into the evolution of flight and immunity.</title>
        <authorList>
            <person name="Zhang G."/>
            <person name="Cowled C."/>
            <person name="Shi Z."/>
            <person name="Huang Z."/>
            <person name="Bishop-Lilly K.A."/>
            <person name="Fang X."/>
            <person name="Wynne J.W."/>
            <person name="Xiong Z."/>
            <person name="Baker M.L."/>
            <person name="Zhao W."/>
            <person name="Tachedjian M."/>
            <person name="Zhu Y."/>
            <person name="Zhou P."/>
            <person name="Jiang X."/>
            <person name="Ng J."/>
            <person name="Yang L."/>
            <person name="Wu L."/>
            <person name="Xiao J."/>
            <person name="Feng Y."/>
            <person name="Chen Y."/>
            <person name="Sun X."/>
            <person name="Zhang Y."/>
            <person name="Marsh G.A."/>
            <person name="Crameri G."/>
            <person name="Broder C.C."/>
            <person name="Frey K.G."/>
            <person name="Wang L.F."/>
            <person name="Wang J."/>
        </authorList>
    </citation>
    <scope>NUCLEOTIDE SEQUENCE [LARGE SCALE GENOMIC DNA]</scope>
</reference>
<feature type="transmembrane region" description="Helical" evidence="10">
    <location>
        <begin position="12"/>
        <end position="35"/>
    </location>
</feature>
<dbReference type="InterPro" id="IPR022357">
    <property type="entry name" value="MIP_CS"/>
</dbReference>
<evidence type="ECO:0000256" key="8">
    <source>
        <dbReference type="RuleBase" id="RU000477"/>
    </source>
</evidence>
<comment type="subcellular location">
    <subcellularLocation>
        <location evidence="1">Cell membrane</location>
        <topology evidence="1">Multi-pass membrane protein</topology>
    </subcellularLocation>
</comment>
<gene>
    <name evidence="11" type="ORF">PAL_GLEAN10009966</name>
</gene>
<feature type="region of interest" description="Disordered" evidence="9">
    <location>
        <begin position="226"/>
        <end position="249"/>
    </location>
</feature>
<dbReference type="Pfam" id="PF00230">
    <property type="entry name" value="MIP"/>
    <property type="match status" value="2"/>
</dbReference>
<evidence type="ECO:0000313" key="12">
    <source>
        <dbReference type="Proteomes" id="UP000010552"/>
    </source>
</evidence>
<comment type="catalytic activity">
    <reaction evidence="7">
        <text>H2O(in) = H2O(out)</text>
        <dbReference type="Rhea" id="RHEA:29667"/>
        <dbReference type="ChEBI" id="CHEBI:15377"/>
    </reaction>
</comment>
<feature type="transmembrane region" description="Helical" evidence="10">
    <location>
        <begin position="73"/>
        <end position="93"/>
    </location>
</feature>
<evidence type="ECO:0000256" key="9">
    <source>
        <dbReference type="SAM" id="MobiDB-lite"/>
    </source>
</evidence>
<proteinExistence type="inferred from homology"/>
<evidence type="ECO:0000313" key="11">
    <source>
        <dbReference type="EMBL" id="ELK08375.1"/>
    </source>
</evidence>
<dbReference type="EMBL" id="KB030893">
    <property type="protein sequence ID" value="ELK08375.1"/>
    <property type="molecule type" value="Genomic_DNA"/>
</dbReference>
<keyword evidence="4 8" id="KW-0812">Transmembrane</keyword>
<keyword evidence="3 8" id="KW-0813">Transport</keyword>
<dbReference type="GO" id="GO:0015250">
    <property type="term" value="F:water channel activity"/>
    <property type="evidence" value="ECO:0007669"/>
    <property type="project" value="TreeGrafter"/>
</dbReference>
<dbReference type="Gene3D" id="1.20.1080.10">
    <property type="entry name" value="Glycerol uptake facilitator protein"/>
    <property type="match status" value="2"/>
</dbReference>
<sequence>MLECQLCVAIGKALFAEFLATGLYVFFGVGSALHWPSALPSVLQVAITFNLATATAVQVTWKTSGAHVNPAMTLAFFVGSQISLPCAVAYVAAQLAGAIVGAAGGGAGSDPAAELGYGAADAKAGTEVLIQDRRDHRLPGSSHPESTIIPQICFTGCSMNPAHSFGPAIIIGKFTVHWIFWVGPLTAAVLASLIYNFILFPDTKTLSQQLAILMGTTEMEKLVGVEPQKESQSSSGNTEMESVMSDGIELGPSPRASEMSCVGGQRIFRFSRVVGRGLSSVGSGAWPLVLTSWARDANPSPWHYISR</sequence>
<dbReference type="PANTHER" id="PTHR19139:SF113">
    <property type="entry name" value="AQUAPORIN-6"/>
    <property type="match status" value="1"/>
</dbReference>
<dbReference type="AlphaFoldDB" id="L5KA40"/>
<evidence type="ECO:0000256" key="4">
    <source>
        <dbReference type="ARBA" id="ARBA00022692"/>
    </source>
</evidence>
<dbReference type="PRINTS" id="PR00783">
    <property type="entry name" value="MINTRINSICP"/>
</dbReference>
<evidence type="ECO:0000256" key="5">
    <source>
        <dbReference type="ARBA" id="ARBA00022989"/>
    </source>
</evidence>
<dbReference type="PROSITE" id="PS00221">
    <property type="entry name" value="MIP"/>
    <property type="match status" value="1"/>
</dbReference>
<evidence type="ECO:0000256" key="3">
    <source>
        <dbReference type="ARBA" id="ARBA00022448"/>
    </source>
</evidence>
<dbReference type="GO" id="GO:0016324">
    <property type="term" value="C:apical plasma membrane"/>
    <property type="evidence" value="ECO:0007669"/>
    <property type="project" value="TreeGrafter"/>
</dbReference>
<dbReference type="InterPro" id="IPR023254">
    <property type="entry name" value="Aquaporin_6"/>
</dbReference>
<dbReference type="InterPro" id="IPR023271">
    <property type="entry name" value="Aquaporin-like"/>
</dbReference>
<dbReference type="SUPFAM" id="SSF81338">
    <property type="entry name" value="Aquaporin-like"/>
    <property type="match status" value="1"/>
</dbReference>
<evidence type="ECO:0000256" key="6">
    <source>
        <dbReference type="ARBA" id="ARBA00023136"/>
    </source>
</evidence>
<name>L5KA40_PTEAL</name>
<protein>
    <submittedName>
        <fullName evidence="11">Aquaporin-6</fullName>
    </submittedName>
</protein>
<dbReference type="GO" id="GO:0015670">
    <property type="term" value="P:carbon dioxide transport"/>
    <property type="evidence" value="ECO:0007669"/>
    <property type="project" value="TreeGrafter"/>
</dbReference>
<dbReference type="Proteomes" id="UP000010552">
    <property type="component" value="Unassembled WGS sequence"/>
</dbReference>
<feature type="transmembrane region" description="Helical" evidence="10">
    <location>
        <begin position="41"/>
        <end position="61"/>
    </location>
</feature>
<feature type="compositionally biased region" description="Polar residues" evidence="9">
    <location>
        <begin position="230"/>
        <end position="240"/>
    </location>
</feature>
<dbReference type="InterPro" id="IPR034294">
    <property type="entry name" value="Aquaporin_transptr"/>
</dbReference>
<comment type="similarity">
    <text evidence="2 8">Belongs to the MIP/aquaporin (TC 1.A.8) family.</text>
</comment>
<evidence type="ECO:0000256" key="2">
    <source>
        <dbReference type="ARBA" id="ARBA00006175"/>
    </source>
</evidence>
<evidence type="ECO:0000256" key="10">
    <source>
        <dbReference type="SAM" id="Phobius"/>
    </source>
</evidence>
<dbReference type="InParanoid" id="L5KA40"/>
<dbReference type="PANTHER" id="PTHR19139">
    <property type="entry name" value="AQUAPORIN TRANSPORTER"/>
    <property type="match status" value="1"/>
</dbReference>
<keyword evidence="6 10" id="KW-0472">Membrane</keyword>
<evidence type="ECO:0000256" key="7">
    <source>
        <dbReference type="ARBA" id="ARBA00034651"/>
    </source>
</evidence>
<feature type="transmembrane region" description="Helical" evidence="10">
    <location>
        <begin position="178"/>
        <end position="200"/>
    </location>
</feature>
<evidence type="ECO:0000256" key="1">
    <source>
        <dbReference type="ARBA" id="ARBA00004651"/>
    </source>
</evidence>
<accession>L5KA40</accession>
<keyword evidence="5 10" id="KW-1133">Transmembrane helix</keyword>
<dbReference type="InterPro" id="IPR000425">
    <property type="entry name" value="MIP"/>
</dbReference>
<dbReference type="STRING" id="9402.L5KA40"/>
<organism evidence="11 12">
    <name type="scientific">Pteropus alecto</name>
    <name type="common">Black flying fox</name>
    <dbReference type="NCBI Taxonomy" id="9402"/>
    <lineage>
        <taxon>Eukaryota</taxon>
        <taxon>Metazoa</taxon>
        <taxon>Chordata</taxon>
        <taxon>Craniata</taxon>
        <taxon>Vertebrata</taxon>
        <taxon>Euteleostomi</taxon>
        <taxon>Mammalia</taxon>
        <taxon>Eutheria</taxon>
        <taxon>Laurasiatheria</taxon>
        <taxon>Chiroptera</taxon>
        <taxon>Yinpterochiroptera</taxon>
        <taxon>Pteropodoidea</taxon>
        <taxon>Pteropodidae</taxon>
        <taxon>Pteropodinae</taxon>
        <taxon>Pteropus</taxon>
    </lineage>
</organism>
<dbReference type="GO" id="GO:0015112">
    <property type="term" value="F:nitrate transmembrane transporter activity"/>
    <property type="evidence" value="ECO:0007669"/>
    <property type="project" value="TreeGrafter"/>
</dbReference>